<dbReference type="EMBL" id="VSRR010028843">
    <property type="protein sequence ID" value="MPC69072.1"/>
    <property type="molecule type" value="Genomic_DNA"/>
</dbReference>
<reference evidence="1 2" key="1">
    <citation type="submission" date="2019-05" db="EMBL/GenBank/DDBJ databases">
        <title>Another draft genome of Portunus trituberculatus and its Hox gene families provides insights of decapod evolution.</title>
        <authorList>
            <person name="Jeong J.-H."/>
            <person name="Song I."/>
            <person name="Kim S."/>
            <person name="Choi T."/>
            <person name="Kim D."/>
            <person name="Ryu S."/>
            <person name="Kim W."/>
        </authorList>
    </citation>
    <scope>NUCLEOTIDE SEQUENCE [LARGE SCALE GENOMIC DNA]</scope>
    <source>
        <tissue evidence="1">Muscle</tissue>
    </source>
</reference>
<evidence type="ECO:0000313" key="1">
    <source>
        <dbReference type="EMBL" id="MPC69072.1"/>
    </source>
</evidence>
<comment type="caution">
    <text evidence="1">The sequence shown here is derived from an EMBL/GenBank/DDBJ whole genome shotgun (WGS) entry which is preliminary data.</text>
</comment>
<evidence type="ECO:0000313" key="2">
    <source>
        <dbReference type="Proteomes" id="UP000324222"/>
    </source>
</evidence>
<gene>
    <name evidence="1" type="ORF">E2C01_063287</name>
</gene>
<name>A0A5B7HD98_PORTR</name>
<accession>A0A5B7HD98</accession>
<organism evidence="1 2">
    <name type="scientific">Portunus trituberculatus</name>
    <name type="common">Swimming crab</name>
    <name type="synonym">Neptunus trituberculatus</name>
    <dbReference type="NCBI Taxonomy" id="210409"/>
    <lineage>
        <taxon>Eukaryota</taxon>
        <taxon>Metazoa</taxon>
        <taxon>Ecdysozoa</taxon>
        <taxon>Arthropoda</taxon>
        <taxon>Crustacea</taxon>
        <taxon>Multicrustacea</taxon>
        <taxon>Malacostraca</taxon>
        <taxon>Eumalacostraca</taxon>
        <taxon>Eucarida</taxon>
        <taxon>Decapoda</taxon>
        <taxon>Pleocyemata</taxon>
        <taxon>Brachyura</taxon>
        <taxon>Eubrachyura</taxon>
        <taxon>Portunoidea</taxon>
        <taxon>Portunidae</taxon>
        <taxon>Portuninae</taxon>
        <taxon>Portunus</taxon>
    </lineage>
</organism>
<sequence length="95" mass="10138">MPSSYRPCIVSPVTILSMLSPLCTFPITFPYLTFVSPTALRSVPFTAASLYLSPRSLLANPQCLHLKPSLPSPGESLDSANVARVTLLIFANAAS</sequence>
<proteinExistence type="predicted"/>
<dbReference type="AlphaFoldDB" id="A0A5B7HD98"/>
<protein>
    <submittedName>
        <fullName evidence="1">Uncharacterized protein</fullName>
    </submittedName>
</protein>
<dbReference type="Proteomes" id="UP000324222">
    <property type="component" value="Unassembled WGS sequence"/>
</dbReference>
<keyword evidence="2" id="KW-1185">Reference proteome</keyword>